<dbReference type="SUPFAM" id="SSF53756">
    <property type="entry name" value="UDP-Glycosyltransferase/glycogen phosphorylase"/>
    <property type="match status" value="1"/>
</dbReference>
<comment type="caution">
    <text evidence="1">The sequence shown here is derived from an EMBL/GenBank/DDBJ whole genome shotgun (WGS) entry which is preliminary data.</text>
</comment>
<name>A0A846MM90_9BACT</name>
<organism evidence="1 2">
    <name type="scientific">Thermonema lapsum</name>
    <dbReference type="NCBI Taxonomy" id="28195"/>
    <lineage>
        <taxon>Bacteria</taxon>
        <taxon>Pseudomonadati</taxon>
        <taxon>Bacteroidota</taxon>
        <taxon>Cytophagia</taxon>
        <taxon>Cytophagales</taxon>
        <taxon>Thermonemataceae</taxon>
        <taxon>Thermonema</taxon>
    </lineage>
</organism>
<proteinExistence type="predicted"/>
<dbReference type="RefSeq" id="WP_166917964.1">
    <property type="nucleotide sequence ID" value="NZ_JAASRN010000001.1"/>
</dbReference>
<reference evidence="1 2" key="1">
    <citation type="submission" date="2020-03" db="EMBL/GenBank/DDBJ databases">
        <title>Genomic Encyclopedia of Type Strains, Phase IV (KMG-IV): sequencing the most valuable type-strain genomes for metagenomic binning, comparative biology and taxonomic classification.</title>
        <authorList>
            <person name="Goeker M."/>
        </authorList>
    </citation>
    <scope>NUCLEOTIDE SEQUENCE [LARGE SCALE GENOMIC DNA]</scope>
    <source>
        <strain evidence="1 2">DSM 5718</strain>
    </source>
</reference>
<evidence type="ECO:0000313" key="1">
    <source>
        <dbReference type="EMBL" id="NIK72646.1"/>
    </source>
</evidence>
<accession>A0A846MM90</accession>
<gene>
    <name evidence="1" type="ORF">FHS56_000132</name>
</gene>
<dbReference type="EMBL" id="JAASRN010000001">
    <property type="protein sequence ID" value="NIK72646.1"/>
    <property type="molecule type" value="Genomic_DNA"/>
</dbReference>
<sequence>MPNAILLIEFTSSHTECLHAAIAYISHAMPGCKIYIAAHHQRCAPFEQMPEVTDVFPCHTRGEKLLPNLSMFRSLRKYIKDRSIRHVYFNTAHGSLCRNFSYMLLGSGIRQYGLIHNGDKFLRKSGTQRMISRNMTHYFTLANYITDTIHPHCPKPVSSYYAIHLPTSLHRQLPPIEKPAHELWIAIPGSIELKRRSYDALIEVLNRHALPSNVRFLLLGNAAHRNSELSKLEAMANFPFEKYFRVFQRYLPTEEYYAYLKSSDVVLPLIHPDTALAQKYKSAQISGTFNMAWTFRKPLLMHNMFRHIDDFQDTAFFYDENNLIDVLRKLPELMSQQDQLYRLHKWAFDYQAEQFCKALFLTTATNPTTKSATG</sequence>
<evidence type="ECO:0000313" key="2">
    <source>
        <dbReference type="Proteomes" id="UP000537126"/>
    </source>
</evidence>
<dbReference type="Proteomes" id="UP000537126">
    <property type="component" value="Unassembled WGS sequence"/>
</dbReference>
<protein>
    <recommendedName>
        <fullName evidence="3">Glycosyltransferase</fullName>
    </recommendedName>
</protein>
<dbReference type="AlphaFoldDB" id="A0A846MM90"/>
<evidence type="ECO:0008006" key="3">
    <source>
        <dbReference type="Google" id="ProtNLM"/>
    </source>
</evidence>
<keyword evidence="2" id="KW-1185">Reference proteome</keyword>